<dbReference type="FunFam" id="3.40.640.10:FF:000030">
    <property type="entry name" value="Low-specificity L-threonine aldolase"/>
    <property type="match status" value="1"/>
</dbReference>
<dbReference type="SUPFAM" id="SSF53383">
    <property type="entry name" value="PLP-dependent transferases"/>
    <property type="match status" value="1"/>
</dbReference>
<dbReference type="InterPro" id="IPR015421">
    <property type="entry name" value="PyrdxlP-dep_Trfase_major"/>
</dbReference>
<feature type="domain" description="Aromatic amino acid beta-eliminating lyase/threonine aldolase" evidence="6">
    <location>
        <begin position="61"/>
        <end position="337"/>
    </location>
</feature>
<keyword evidence="3" id="KW-0663">Pyridoxal phosphate</keyword>
<feature type="region of interest" description="Disordered" evidence="5">
    <location>
        <begin position="1"/>
        <end position="25"/>
    </location>
</feature>
<organism evidence="7 8">
    <name type="scientific">Piloderma croceum (strain F 1598)</name>
    <dbReference type="NCBI Taxonomy" id="765440"/>
    <lineage>
        <taxon>Eukaryota</taxon>
        <taxon>Fungi</taxon>
        <taxon>Dikarya</taxon>
        <taxon>Basidiomycota</taxon>
        <taxon>Agaricomycotina</taxon>
        <taxon>Agaricomycetes</taxon>
        <taxon>Agaricomycetidae</taxon>
        <taxon>Atheliales</taxon>
        <taxon>Atheliaceae</taxon>
        <taxon>Piloderma</taxon>
    </lineage>
</organism>
<keyword evidence="8" id="KW-1185">Reference proteome</keyword>
<comment type="similarity">
    <text evidence="2">Belongs to the threonine aldolase family.</text>
</comment>
<accession>A0A0C3FJD1</accession>
<comment type="cofactor">
    <cofactor evidence="1">
        <name>pyridoxal 5'-phosphate</name>
        <dbReference type="ChEBI" id="CHEBI:597326"/>
    </cofactor>
</comment>
<dbReference type="PANTHER" id="PTHR48097">
    <property type="entry name" value="L-THREONINE ALDOLASE-RELATED"/>
    <property type="match status" value="1"/>
</dbReference>
<evidence type="ECO:0000256" key="5">
    <source>
        <dbReference type="SAM" id="MobiDB-lite"/>
    </source>
</evidence>
<name>A0A0C3FJD1_PILCF</name>
<evidence type="ECO:0000256" key="1">
    <source>
        <dbReference type="ARBA" id="ARBA00001933"/>
    </source>
</evidence>
<dbReference type="GO" id="GO:0008732">
    <property type="term" value="F:L-allo-threonine aldolase activity"/>
    <property type="evidence" value="ECO:0007669"/>
    <property type="project" value="TreeGrafter"/>
</dbReference>
<dbReference type="Gene3D" id="3.90.1150.10">
    <property type="entry name" value="Aspartate Aminotransferase, domain 1"/>
    <property type="match status" value="1"/>
</dbReference>
<keyword evidence="4" id="KW-0456">Lyase</keyword>
<dbReference type="InterPro" id="IPR015422">
    <property type="entry name" value="PyrdxlP-dep_Trfase_small"/>
</dbReference>
<evidence type="ECO:0000256" key="3">
    <source>
        <dbReference type="ARBA" id="ARBA00022898"/>
    </source>
</evidence>
<dbReference type="OrthoDB" id="10261951at2759"/>
<dbReference type="HOGENOM" id="CLU_029381_1_1_1"/>
<dbReference type="InParanoid" id="A0A0C3FJD1"/>
<gene>
    <name evidence="7" type="ORF">PILCRDRAFT_818128</name>
</gene>
<dbReference type="GO" id="GO:0005829">
    <property type="term" value="C:cytosol"/>
    <property type="evidence" value="ECO:0007669"/>
    <property type="project" value="TreeGrafter"/>
</dbReference>
<dbReference type="NCBIfam" id="NF041359">
    <property type="entry name" value="GntG_guanitoxin"/>
    <property type="match status" value="1"/>
</dbReference>
<dbReference type="InterPro" id="IPR023603">
    <property type="entry name" value="Low_specificity_L-TA-like"/>
</dbReference>
<dbReference type="GO" id="GO:0006567">
    <property type="term" value="P:L-threonine catabolic process"/>
    <property type="evidence" value="ECO:0007669"/>
    <property type="project" value="TreeGrafter"/>
</dbReference>
<dbReference type="InterPro" id="IPR001597">
    <property type="entry name" value="ArAA_b-elim_lyase/Thr_aldolase"/>
</dbReference>
<dbReference type="EMBL" id="KN832987">
    <property type="protein sequence ID" value="KIM84555.1"/>
    <property type="molecule type" value="Genomic_DNA"/>
</dbReference>
<proteinExistence type="inferred from homology"/>
<evidence type="ECO:0000256" key="2">
    <source>
        <dbReference type="ARBA" id="ARBA00006966"/>
    </source>
</evidence>
<dbReference type="Proteomes" id="UP000054166">
    <property type="component" value="Unassembled WGS sequence"/>
</dbReference>
<dbReference type="GO" id="GO:0006545">
    <property type="term" value="P:glycine biosynthetic process"/>
    <property type="evidence" value="ECO:0007669"/>
    <property type="project" value="TreeGrafter"/>
</dbReference>
<evidence type="ECO:0000313" key="8">
    <source>
        <dbReference type="Proteomes" id="UP000054166"/>
    </source>
</evidence>
<sequence length="425" mass="46008">MLRTAVSDSIGQTAPALPAENSVDPQHAAHARIADQVKLDILTASQESDNAAHVRKVSRSFLSDTITVPTKEMCAYASLASLGDDVYYDPSTDALEAHVAQLTGKEAGLFLPSGTMSNQIALRTHLKQPPYSVITDARSHICKYETGGTAFHSGATNIAILPFNRHHLTLAEIEENVVIGGDVHLCPTEVIALENTLNGTIMPQNEIKAISDYAHSNEMKMHLDGARLWHVASMTATSMKDLCDPFDSVSLCLSKGLGAPVGSILVGNKEFIKKARRFRKLFGGGMRQIGVLAACSAYALTHHFPLLPRVHALARKLEQGLEAIGAEITSRAETCMLFYNPAPLGLSYAEIAERASQLPDPIELAGSRMVVHIQTSQDAVNDFLDLVRQLAAEKQQTGFVPEQKSFQSGGIYKDPYIRKPVQTAA</sequence>
<dbReference type="InterPro" id="IPR015424">
    <property type="entry name" value="PyrdxlP-dep_Trfase"/>
</dbReference>
<dbReference type="FunCoup" id="A0A0C3FJD1">
    <property type="interactions" value="329"/>
</dbReference>
<protein>
    <recommendedName>
        <fullName evidence="6">Aromatic amino acid beta-eliminating lyase/threonine aldolase domain-containing protein</fullName>
    </recommendedName>
</protein>
<reference evidence="8" key="2">
    <citation type="submission" date="2015-01" db="EMBL/GenBank/DDBJ databases">
        <title>Evolutionary Origins and Diversification of the Mycorrhizal Mutualists.</title>
        <authorList>
            <consortium name="DOE Joint Genome Institute"/>
            <consortium name="Mycorrhizal Genomics Consortium"/>
            <person name="Kohler A."/>
            <person name="Kuo A."/>
            <person name="Nagy L.G."/>
            <person name="Floudas D."/>
            <person name="Copeland A."/>
            <person name="Barry K.W."/>
            <person name="Cichocki N."/>
            <person name="Veneault-Fourrey C."/>
            <person name="LaButti K."/>
            <person name="Lindquist E.A."/>
            <person name="Lipzen A."/>
            <person name="Lundell T."/>
            <person name="Morin E."/>
            <person name="Murat C."/>
            <person name="Riley R."/>
            <person name="Ohm R."/>
            <person name="Sun H."/>
            <person name="Tunlid A."/>
            <person name="Henrissat B."/>
            <person name="Grigoriev I.V."/>
            <person name="Hibbett D.S."/>
            <person name="Martin F."/>
        </authorList>
    </citation>
    <scope>NUCLEOTIDE SEQUENCE [LARGE SCALE GENOMIC DNA]</scope>
    <source>
        <strain evidence="8">F 1598</strain>
    </source>
</reference>
<feature type="compositionally biased region" description="Polar residues" evidence="5">
    <location>
        <begin position="1"/>
        <end position="12"/>
    </location>
</feature>
<evidence type="ECO:0000259" key="6">
    <source>
        <dbReference type="Pfam" id="PF01212"/>
    </source>
</evidence>
<dbReference type="Gene3D" id="3.40.640.10">
    <property type="entry name" value="Type I PLP-dependent aspartate aminotransferase-like (Major domain)"/>
    <property type="match status" value="1"/>
</dbReference>
<evidence type="ECO:0000313" key="7">
    <source>
        <dbReference type="EMBL" id="KIM84555.1"/>
    </source>
</evidence>
<dbReference type="AlphaFoldDB" id="A0A0C3FJD1"/>
<reference evidence="7 8" key="1">
    <citation type="submission" date="2014-04" db="EMBL/GenBank/DDBJ databases">
        <authorList>
            <consortium name="DOE Joint Genome Institute"/>
            <person name="Kuo A."/>
            <person name="Tarkka M."/>
            <person name="Buscot F."/>
            <person name="Kohler A."/>
            <person name="Nagy L.G."/>
            <person name="Floudas D."/>
            <person name="Copeland A."/>
            <person name="Barry K.W."/>
            <person name="Cichocki N."/>
            <person name="Veneault-Fourrey C."/>
            <person name="LaButti K."/>
            <person name="Lindquist E.A."/>
            <person name="Lipzen A."/>
            <person name="Lundell T."/>
            <person name="Morin E."/>
            <person name="Murat C."/>
            <person name="Sun H."/>
            <person name="Tunlid A."/>
            <person name="Henrissat B."/>
            <person name="Grigoriev I.V."/>
            <person name="Hibbett D.S."/>
            <person name="Martin F."/>
            <person name="Nordberg H.P."/>
            <person name="Cantor M.N."/>
            <person name="Hua S.X."/>
        </authorList>
    </citation>
    <scope>NUCLEOTIDE SEQUENCE [LARGE SCALE GENOMIC DNA]</scope>
    <source>
        <strain evidence="7 8">F 1598</strain>
    </source>
</reference>
<evidence type="ECO:0000256" key="4">
    <source>
        <dbReference type="ARBA" id="ARBA00023239"/>
    </source>
</evidence>
<dbReference type="STRING" id="765440.A0A0C3FJD1"/>
<dbReference type="PANTHER" id="PTHR48097:SF9">
    <property type="entry name" value="L-THREONINE ALDOLASE"/>
    <property type="match status" value="1"/>
</dbReference>
<dbReference type="Pfam" id="PF01212">
    <property type="entry name" value="Beta_elim_lyase"/>
    <property type="match status" value="1"/>
</dbReference>